<evidence type="ECO:0000256" key="6">
    <source>
        <dbReference type="ARBA" id="ARBA00023002"/>
    </source>
</evidence>
<dbReference type="NCBIfam" id="TIGR02177">
    <property type="entry name" value="PorB_KorB"/>
    <property type="match status" value="1"/>
</dbReference>
<accession>A0A3B1BTW7</accession>
<dbReference type="InterPro" id="IPR029061">
    <property type="entry name" value="THDP-binding"/>
</dbReference>
<reference evidence="12" key="1">
    <citation type="submission" date="2018-06" db="EMBL/GenBank/DDBJ databases">
        <authorList>
            <person name="Zhirakovskaya E."/>
        </authorList>
    </citation>
    <scope>NUCLEOTIDE SEQUENCE</scope>
</reference>
<evidence type="ECO:0000259" key="10">
    <source>
        <dbReference type="Pfam" id="PF02775"/>
    </source>
</evidence>
<gene>
    <name evidence="12" type="ORF">MNBD_NITROSPINAE04-34</name>
</gene>
<keyword evidence="7" id="KW-0408">Iron</keyword>
<dbReference type="GO" id="GO:0045333">
    <property type="term" value="P:cellular respiration"/>
    <property type="evidence" value="ECO:0007669"/>
    <property type="project" value="UniProtKB-ARBA"/>
</dbReference>
<comment type="cofactor">
    <cofactor evidence="2">
        <name>thiamine diphosphate</name>
        <dbReference type="ChEBI" id="CHEBI:58937"/>
    </cofactor>
</comment>
<dbReference type="CDD" id="cd03375">
    <property type="entry name" value="TPP_OGFOR"/>
    <property type="match status" value="1"/>
</dbReference>
<evidence type="ECO:0000256" key="4">
    <source>
        <dbReference type="ARBA" id="ARBA00022723"/>
    </source>
</evidence>
<evidence type="ECO:0000256" key="1">
    <source>
        <dbReference type="ARBA" id="ARBA00001946"/>
    </source>
</evidence>
<feature type="domain" description="Thiamine pyrophosphate enzyme TPP-binding" evidence="10">
    <location>
        <begin position="54"/>
        <end position="201"/>
    </location>
</feature>
<evidence type="ECO:0000256" key="5">
    <source>
        <dbReference type="ARBA" id="ARBA00022842"/>
    </source>
</evidence>
<dbReference type="EMBL" id="UOGA01000045">
    <property type="protein sequence ID" value="VAX15643.1"/>
    <property type="molecule type" value="Genomic_DNA"/>
</dbReference>
<dbReference type="GO" id="GO:0016625">
    <property type="term" value="F:oxidoreductase activity, acting on the aldehyde or oxo group of donors, iron-sulfur protein as acceptor"/>
    <property type="evidence" value="ECO:0007669"/>
    <property type="project" value="UniProtKB-ARBA"/>
</dbReference>
<dbReference type="GO" id="GO:0046872">
    <property type="term" value="F:metal ion binding"/>
    <property type="evidence" value="ECO:0007669"/>
    <property type="project" value="UniProtKB-KW"/>
</dbReference>
<evidence type="ECO:0000259" key="11">
    <source>
        <dbReference type="Pfam" id="PF12367"/>
    </source>
</evidence>
<evidence type="ECO:0000256" key="2">
    <source>
        <dbReference type="ARBA" id="ARBA00001964"/>
    </source>
</evidence>
<comment type="cofactor">
    <cofactor evidence="1">
        <name>Mg(2+)</name>
        <dbReference type="ChEBI" id="CHEBI:18420"/>
    </cofactor>
</comment>
<evidence type="ECO:0000313" key="12">
    <source>
        <dbReference type="EMBL" id="VAX15643.1"/>
    </source>
</evidence>
<dbReference type="InterPro" id="IPR011766">
    <property type="entry name" value="TPP_enzyme_TPP-bd"/>
</dbReference>
<keyword evidence="5" id="KW-0460">Magnesium</keyword>
<protein>
    <submittedName>
        <fullName evidence="12">2-oxoglutarate/2-oxoacid ferredoxin oxidoreductase, beta subunit</fullName>
        <ecNumber evidence="12">1.2.7.-</ecNumber>
    </submittedName>
</protein>
<dbReference type="Pfam" id="PF12367">
    <property type="entry name" value="PFO_beta_C"/>
    <property type="match status" value="1"/>
</dbReference>
<keyword evidence="9" id="KW-0786">Thiamine pyrophosphate</keyword>
<evidence type="ECO:0000256" key="9">
    <source>
        <dbReference type="ARBA" id="ARBA00023052"/>
    </source>
</evidence>
<dbReference type="PANTHER" id="PTHR48084">
    <property type="entry name" value="2-OXOGLUTARATE OXIDOREDUCTASE SUBUNIT KORB-RELATED"/>
    <property type="match status" value="1"/>
</dbReference>
<dbReference type="InterPro" id="IPR051457">
    <property type="entry name" value="2-oxoacid:Fd_oxidoreductase"/>
</dbReference>
<keyword evidence="4" id="KW-0479">Metal-binding</keyword>
<organism evidence="12">
    <name type="scientific">hydrothermal vent metagenome</name>
    <dbReference type="NCBI Taxonomy" id="652676"/>
    <lineage>
        <taxon>unclassified sequences</taxon>
        <taxon>metagenomes</taxon>
        <taxon>ecological metagenomes</taxon>
    </lineage>
</organism>
<sequence>MTTVAAPLKAKDYKSTIPPTWCPGCGDYGVLNAVLKAFADLKIDIDNTVLVSGIGCSSRFPYFVKTYGMHTAHGRALPVAAGLKLARPDQEVIVFGGDGDGFSIGGGHVPHIARKNTDITYILMDNSIYGLTKGQVSPTSGTGMVASTTPYGAPDNPVNPLAFCLAYGATFVAQGYSSKAKAVQELVKKAIQHKGFSFVNIISPCPTFNKINTFDYYKDLIEEIPDDHDSSDLNAALAIALKAKEGKVPTGLLYQVEAPTLVDRLNDIRKKAGASDNYDINKIIDTYKP</sequence>
<dbReference type="EC" id="1.2.7.-" evidence="12"/>
<keyword evidence="6 12" id="KW-0560">Oxidoreductase</keyword>
<proteinExistence type="predicted"/>
<dbReference type="PANTHER" id="PTHR48084:SF4">
    <property type="entry name" value="2-OXOGLUTARATE OXIDOREDUCTASE SUBUNIT KORB"/>
    <property type="match status" value="1"/>
</dbReference>
<comment type="cofactor">
    <cofactor evidence="3">
        <name>[4Fe-4S] cluster</name>
        <dbReference type="ChEBI" id="CHEBI:49883"/>
    </cofactor>
</comment>
<dbReference type="InterPro" id="IPR011896">
    <property type="entry name" value="OFOB"/>
</dbReference>
<evidence type="ECO:0000256" key="3">
    <source>
        <dbReference type="ARBA" id="ARBA00001966"/>
    </source>
</evidence>
<dbReference type="GO" id="GO:0051536">
    <property type="term" value="F:iron-sulfur cluster binding"/>
    <property type="evidence" value="ECO:0007669"/>
    <property type="project" value="UniProtKB-KW"/>
</dbReference>
<dbReference type="SUPFAM" id="SSF52518">
    <property type="entry name" value="Thiamin diphosphate-binding fold (THDP-binding)"/>
    <property type="match status" value="1"/>
</dbReference>
<dbReference type="AlphaFoldDB" id="A0A3B1BTW7"/>
<dbReference type="Gene3D" id="3.40.50.970">
    <property type="match status" value="1"/>
</dbReference>
<keyword evidence="8" id="KW-0411">Iron-sulfur</keyword>
<name>A0A3B1BTW7_9ZZZZ</name>
<dbReference type="InterPro" id="IPR032686">
    <property type="entry name" value="PFO_beta_C"/>
</dbReference>
<dbReference type="GO" id="GO:0030976">
    <property type="term" value="F:thiamine pyrophosphate binding"/>
    <property type="evidence" value="ECO:0007669"/>
    <property type="project" value="InterPro"/>
</dbReference>
<dbReference type="Pfam" id="PF02775">
    <property type="entry name" value="TPP_enzyme_C"/>
    <property type="match status" value="1"/>
</dbReference>
<evidence type="ECO:0000256" key="7">
    <source>
        <dbReference type="ARBA" id="ARBA00023004"/>
    </source>
</evidence>
<feature type="domain" description="Pyruvate ferredoxin oxidoreductase beta subunit C-terminal" evidence="11">
    <location>
        <begin position="205"/>
        <end position="269"/>
    </location>
</feature>
<evidence type="ECO:0000256" key="8">
    <source>
        <dbReference type="ARBA" id="ARBA00023014"/>
    </source>
</evidence>